<dbReference type="Gene3D" id="3.40.50.150">
    <property type="entry name" value="Vaccinia Virus protein VP39"/>
    <property type="match status" value="1"/>
</dbReference>
<dbReference type="CDD" id="cd02440">
    <property type="entry name" value="AdoMet_MTases"/>
    <property type="match status" value="1"/>
</dbReference>
<evidence type="ECO:0000313" key="6">
    <source>
        <dbReference type="Proteomes" id="UP001556220"/>
    </source>
</evidence>
<keyword evidence="1" id="KW-0489">Methyltransferase</keyword>
<name>A0ABV3QFG9_9GAMM</name>
<evidence type="ECO:0000256" key="1">
    <source>
        <dbReference type="ARBA" id="ARBA00022603"/>
    </source>
</evidence>
<dbReference type="Pfam" id="PF08123">
    <property type="entry name" value="DOT1"/>
    <property type="match status" value="1"/>
</dbReference>
<organism evidence="5 6">
    <name type="scientific">Rhodanobacter lycopersici</name>
    <dbReference type="NCBI Taxonomy" id="3162487"/>
    <lineage>
        <taxon>Bacteria</taxon>
        <taxon>Pseudomonadati</taxon>
        <taxon>Pseudomonadota</taxon>
        <taxon>Gammaproteobacteria</taxon>
        <taxon>Lysobacterales</taxon>
        <taxon>Rhodanobacteraceae</taxon>
        <taxon>Rhodanobacter</taxon>
    </lineage>
</organism>
<comment type="caution">
    <text evidence="5">The sequence shown here is derived from an EMBL/GenBank/DDBJ whole genome shotgun (WGS) entry which is preliminary data.</text>
</comment>
<keyword evidence="6" id="KW-1185">Reference proteome</keyword>
<gene>
    <name evidence="5" type="ORF">ABQJ54_12570</name>
</gene>
<sequence length="279" mass="30436">MSGSLFALVEALEREHALDAPDRLRERIEVLDRLDALVAATGTGALLQRAQAIRQRLEAATAVQFDAIRQAIRQGDGGNALRRWWHAGDDHARHSGDAYDWRDELVSGVLPFGEPDEASALAPEMVFYQPTPARHVFDLLERLALTRDDVLVDLGSGLGHVPLLTAICTAARGFGVEIEPAYVRSARACAQDLRLANARFVQGDARETDFAVGSVFYLYTPFTGAILRSVLDALRGEAGRRAFRVCSFGPCTAVLAAEPWLVGEDAPAANRVAVFRTRE</sequence>
<dbReference type="InterPro" id="IPR029063">
    <property type="entry name" value="SAM-dependent_MTases_sf"/>
</dbReference>
<dbReference type="SUPFAM" id="SSF53335">
    <property type="entry name" value="S-adenosyl-L-methionine-dependent methyltransferases"/>
    <property type="match status" value="1"/>
</dbReference>
<dbReference type="PANTHER" id="PTHR13610:SF11">
    <property type="entry name" value="METHYLTRANSFERASE DOMAIN-CONTAINING PROTEIN"/>
    <property type="match status" value="1"/>
</dbReference>
<protein>
    <recommendedName>
        <fullName evidence="4">DOT1 domain-containing protein</fullName>
    </recommendedName>
</protein>
<evidence type="ECO:0000313" key="5">
    <source>
        <dbReference type="EMBL" id="MEW9572585.1"/>
    </source>
</evidence>
<dbReference type="Proteomes" id="UP001556220">
    <property type="component" value="Unassembled WGS sequence"/>
</dbReference>
<dbReference type="RefSeq" id="WP_367854652.1">
    <property type="nucleotide sequence ID" value="NZ_JBFOHK010000003.1"/>
</dbReference>
<accession>A0ABV3QFG9</accession>
<proteinExistence type="predicted"/>
<dbReference type="InterPro" id="IPR026170">
    <property type="entry name" value="FAM173A/B"/>
</dbReference>
<evidence type="ECO:0000256" key="2">
    <source>
        <dbReference type="ARBA" id="ARBA00022679"/>
    </source>
</evidence>
<keyword evidence="2" id="KW-0808">Transferase</keyword>
<dbReference type="EMBL" id="JBFOHK010000003">
    <property type="protein sequence ID" value="MEW9572585.1"/>
    <property type="molecule type" value="Genomic_DNA"/>
</dbReference>
<reference evidence="5 6" key="1">
    <citation type="submission" date="2024-06" db="EMBL/GenBank/DDBJ databases">
        <authorList>
            <person name="Woo H."/>
        </authorList>
    </citation>
    <scope>NUCLEOTIDE SEQUENCE [LARGE SCALE GENOMIC DNA]</scope>
    <source>
        <strain evidence="5 6">Si-c</strain>
    </source>
</reference>
<keyword evidence="3" id="KW-0949">S-adenosyl-L-methionine</keyword>
<evidence type="ECO:0000256" key="3">
    <source>
        <dbReference type="ARBA" id="ARBA00022691"/>
    </source>
</evidence>
<evidence type="ECO:0000259" key="4">
    <source>
        <dbReference type="Pfam" id="PF08123"/>
    </source>
</evidence>
<dbReference type="PANTHER" id="PTHR13610">
    <property type="entry name" value="METHYLTRANSFERASE DOMAIN-CONTAINING PROTEIN"/>
    <property type="match status" value="1"/>
</dbReference>
<dbReference type="InterPro" id="IPR025789">
    <property type="entry name" value="DOT1_dom"/>
</dbReference>
<feature type="domain" description="DOT1" evidence="4">
    <location>
        <begin position="134"/>
        <end position="188"/>
    </location>
</feature>